<reference evidence="1" key="1">
    <citation type="submission" date="2021-12" db="EMBL/GenBank/DDBJ databases">
        <title>taxonomy of Moraxella sp. ZY201224.</title>
        <authorList>
            <person name="Li F."/>
        </authorList>
    </citation>
    <scope>NUCLEOTIDE SEQUENCE</scope>
    <source>
        <strain evidence="1">ZY201224</strain>
    </source>
</reference>
<protein>
    <recommendedName>
        <fullName evidence="3">Lipoprotein</fullName>
    </recommendedName>
</protein>
<keyword evidence="2" id="KW-1185">Reference proteome</keyword>
<name>A0ABY6F377_9GAMM</name>
<gene>
    <name evidence="1" type="ORF">LU297_08080</name>
</gene>
<sequence length="292" mass="33432">MMNMQKIVLALGMVTALYGCSSNTQNSPSTQDMPKDDVNTQAIIKQRNPYFSWDLKAGGAEDAPAFLGRVVMENRCLLIKHDDGRYSIPVFPDSITSWNEQKQILTVYDDEYRLGDYIFSNYLRHEPYSTQKQHQFIKQADAQCLQEGRNIVYLGTMFSKKLAVPQGNYFAYPFEDKGLPEIQPASMTKLENKNGCLGLNDEYLIVFPSGVTHWDDNKQALIIRGYEFKVGDVIFSNGFDEVVYDENQPFEFAQIAQPYCLKDGMTLRVLRTQIKKLSTDEMKRFAPYLLGK</sequence>
<proteinExistence type="predicted"/>
<accession>A0ABY6F377</accession>
<dbReference type="EMBL" id="CP089977">
    <property type="protein sequence ID" value="UXZ04530.1"/>
    <property type="molecule type" value="Genomic_DNA"/>
</dbReference>
<dbReference type="RefSeq" id="WP_263076017.1">
    <property type="nucleotide sequence ID" value="NZ_CP089977.1"/>
</dbReference>
<dbReference type="Proteomes" id="UP001063782">
    <property type="component" value="Chromosome"/>
</dbReference>
<evidence type="ECO:0008006" key="3">
    <source>
        <dbReference type="Google" id="ProtNLM"/>
    </source>
</evidence>
<evidence type="ECO:0000313" key="2">
    <source>
        <dbReference type="Proteomes" id="UP001063782"/>
    </source>
</evidence>
<evidence type="ECO:0000313" key="1">
    <source>
        <dbReference type="EMBL" id="UXZ04530.1"/>
    </source>
</evidence>
<dbReference type="PROSITE" id="PS51257">
    <property type="entry name" value="PROKAR_LIPOPROTEIN"/>
    <property type="match status" value="1"/>
</dbReference>
<organism evidence="1 2">
    <name type="scientific">Moraxella nasicaprae</name>
    <dbReference type="NCBI Taxonomy" id="2904122"/>
    <lineage>
        <taxon>Bacteria</taxon>
        <taxon>Pseudomonadati</taxon>
        <taxon>Pseudomonadota</taxon>
        <taxon>Gammaproteobacteria</taxon>
        <taxon>Moraxellales</taxon>
        <taxon>Moraxellaceae</taxon>
        <taxon>Moraxella</taxon>
    </lineage>
</organism>